<comment type="caution">
    <text evidence="1">The sequence shown here is derived from an EMBL/GenBank/DDBJ whole genome shotgun (WGS) entry which is preliminary data.</text>
</comment>
<keyword evidence="2" id="KW-1185">Reference proteome</keyword>
<reference evidence="1" key="1">
    <citation type="journal article" date="2020" name="Stud. Mycol.">
        <title>101 Dothideomycetes genomes: a test case for predicting lifestyles and emergence of pathogens.</title>
        <authorList>
            <person name="Haridas S."/>
            <person name="Albert R."/>
            <person name="Binder M."/>
            <person name="Bloem J."/>
            <person name="Labutti K."/>
            <person name="Salamov A."/>
            <person name="Andreopoulos B."/>
            <person name="Baker S."/>
            <person name="Barry K."/>
            <person name="Bills G."/>
            <person name="Bluhm B."/>
            <person name="Cannon C."/>
            <person name="Castanera R."/>
            <person name="Culley D."/>
            <person name="Daum C."/>
            <person name="Ezra D."/>
            <person name="Gonzalez J."/>
            <person name="Henrissat B."/>
            <person name="Kuo A."/>
            <person name="Liang C."/>
            <person name="Lipzen A."/>
            <person name="Lutzoni F."/>
            <person name="Magnuson J."/>
            <person name="Mondo S."/>
            <person name="Nolan M."/>
            <person name="Ohm R."/>
            <person name="Pangilinan J."/>
            <person name="Park H.-J."/>
            <person name="Ramirez L."/>
            <person name="Alfaro M."/>
            <person name="Sun H."/>
            <person name="Tritt A."/>
            <person name="Yoshinaga Y."/>
            <person name="Zwiers L.-H."/>
            <person name="Turgeon B."/>
            <person name="Goodwin S."/>
            <person name="Spatafora J."/>
            <person name="Crous P."/>
            <person name="Grigoriev I."/>
        </authorList>
    </citation>
    <scope>NUCLEOTIDE SEQUENCE</scope>
    <source>
        <strain evidence="1">CBS 690.94</strain>
    </source>
</reference>
<dbReference type="AlphaFoldDB" id="A0A9P4PI50"/>
<proteinExistence type="predicted"/>
<accession>A0A9P4PI50</accession>
<evidence type="ECO:0000313" key="2">
    <source>
        <dbReference type="Proteomes" id="UP000799764"/>
    </source>
</evidence>
<protein>
    <submittedName>
        <fullName evidence="1">Uncharacterized protein</fullName>
    </submittedName>
</protein>
<dbReference type="EMBL" id="MU001502">
    <property type="protein sequence ID" value="KAF2443321.1"/>
    <property type="molecule type" value="Genomic_DNA"/>
</dbReference>
<dbReference type="Proteomes" id="UP000799764">
    <property type="component" value="Unassembled WGS sequence"/>
</dbReference>
<dbReference type="OrthoDB" id="10613840at2759"/>
<organism evidence="1 2">
    <name type="scientific">Karstenula rhodostoma CBS 690.94</name>
    <dbReference type="NCBI Taxonomy" id="1392251"/>
    <lineage>
        <taxon>Eukaryota</taxon>
        <taxon>Fungi</taxon>
        <taxon>Dikarya</taxon>
        <taxon>Ascomycota</taxon>
        <taxon>Pezizomycotina</taxon>
        <taxon>Dothideomycetes</taxon>
        <taxon>Pleosporomycetidae</taxon>
        <taxon>Pleosporales</taxon>
        <taxon>Massarineae</taxon>
        <taxon>Didymosphaeriaceae</taxon>
        <taxon>Karstenula</taxon>
    </lineage>
</organism>
<gene>
    <name evidence="1" type="ORF">P171DRAFT_35491</name>
</gene>
<sequence length="274" mass="31145">MANNDNPPPYNQGGFFNVPPWTWRGRFLGHDIPITKHSFYDACTLRGHEWDATVRGADEPAPGHGEVDVASLSPSAFAALEEDDDPPDTHLKHVAQQFFKSHIWTVDLARDPGTKVTMWAVLVNEDFKPDPQLSGAGLVSGFELRYSNKKVYRNNQYKLYVLLLLSEELGLGQVFPIVEDAVEMNKSDTVGWDETLQVNLTFKKMYNALIDYYHSERGQGIQTKFVCPLLWPNRGEDDERGEEDENMTTGSIQKEGLREVDITPWLQEGQKFRL</sequence>
<name>A0A9P4PI50_9PLEO</name>
<evidence type="ECO:0000313" key="1">
    <source>
        <dbReference type="EMBL" id="KAF2443321.1"/>
    </source>
</evidence>